<dbReference type="EMBL" id="PYMB01000016">
    <property type="protein sequence ID" value="PSW09248.1"/>
    <property type="molecule type" value="Genomic_DNA"/>
</dbReference>
<dbReference type="Pfam" id="PF07081">
    <property type="entry name" value="DUF1349"/>
    <property type="match status" value="1"/>
</dbReference>
<dbReference type="Proteomes" id="UP000241346">
    <property type="component" value="Unassembled WGS sequence"/>
</dbReference>
<organism evidence="1 2">
    <name type="scientific">Photobacterium rosenbergii</name>
    <dbReference type="NCBI Taxonomy" id="294936"/>
    <lineage>
        <taxon>Bacteria</taxon>
        <taxon>Pseudomonadati</taxon>
        <taxon>Pseudomonadota</taxon>
        <taxon>Gammaproteobacteria</taxon>
        <taxon>Vibrionales</taxon>
        <taxon>Vibrionaceae</taxon>
        <taxon>Photobacterium</taxon>
    </lineage>
</organism>
<dbReference type="OrthoDB" id="9814707at2"/>
<proteinExistence type="predicted"/>
<evidence type="ECO:0000313" key="1">
    <source>
        <dbReference type="EMBL" id="PSW09248.1"/>
    </source>
</evidence>
<dbReference type="PANTHER" id="PTHR35332:SF2">
    <property type="entry name" value="REGULATION OF ENOLASE PROTEIN 1"/>
    <property type="match status" value="1"/>
</dbReference>
<accession>A0A2T3N823</accession>
<reference evidence="1 2" key="1">
    <citation type="submission" date="2018-03" db="EMBL/GenBank/DDBJ databases">
        <title>Whole genome sequencing of Histamine producing bacteria.</title>
        <authorList>
            <person name="Butler K."/>
        </authorList>
    </citation>
    <scope>NUCLEOTIDE SEQUENCE [LARGE SCALE GENOMIC DNA]</scope>
    <source>
        <strain evidence="1 2">DSM 19138</strain>
    </source>
</reference>
<protein>
    <submittedName>
        <fullName evidence="1">DUF1349 domain-containing protein</fullName>
    </submittedName>
</protein>
<dbReference type="RefSeq" id="WP_107300240.1">
    <property type="nucleotide sequence ID" value="NZ_PYMB01000016.1"/>
</dbReference>
<comment type="caution">
    <text evidence="1">The sequence shown here is derived from an EMBL/GenBank/DDBJ whole genome shotgun (WGS) entry which is preliminary data.</text>
</comment>
<dbReference type="SUPFAM" id="SSF49899">
    <property type="entry name" value="Concanavalin A-like lectins/glucanases"/>
    <property type="match status" value="1"/>
</dbReference>
<sequence>MTHSQQALFERFEWYNPPKRVEQTSDQLLIEPQGETDCIRSFESTIADSASFYFTRLSGDFTFQAKLDCQLVGLFDAGALMVRESAECWAKICIEKCADGGISIVSVVTDGWSDDTNNEVLQSPEAYLRITRKGNMIGLHYSLDGKQWRFVRKFGLPWSPQLQVGVAAQAPRQAGCKVSVEQMSISNQPVADFRNGE</sequence>
<dbReference type="InterPro" id="IPR013320">
    <property type="entry name" value="ConA-like_dom_sf"/>
</dbReference>
<dbReference type="AlphaFoldDB" id="A0A2T3N823"/>
<name>A0A2T3N823_9GAMM</name>
<dbReference type="InterPro" id="IPR009784">
    <property type="entry name" value="DUF1349"/>
</dbReference>
<dbReference type="Gene3D" id="2.60.120.200">
    <property type="match status" value="1"/>
</dbReference>
<dbReference type="PANTHER" id="PTHR35332">
    <property type="entry name" value="REGULATION OF ENOLASE PROTEIN 1"/>
    <property type="match status" value="1"/>
</dbReference>
<evidence type="ECO:0000313" key="2">
    <source>
        <dbReference type="Proteomes" id="UP000241346"/>
    </source>
</evidence>
<gene>
    <name evidence="1" type="ORF">C9J01_21750</name>
</gene>